<comment type="caution">
    <text evidence="1">The sequence shown here is derived from an EMBL/GenBank/DDBJ whole genome shotgun (WGS) entry which is preliminary data.</text>
</comment>
<dbReference type="AlphaFoldDB" id="M5C638"/>
<dbReference type="Proteomes" id="UP000012065">
    <property type="component" value="Unassembled WGS sequence"/>
</dbReference>
<proteinExistence type="predicted"/>
<protein>
    <submittedName>
        <fullName evidence="1">Uncharacterized protein</fullName>
    </submittedName>
</protein>
<name>M5C638_THACB</name>
<reference evidence="1 2" key="1">
    <citation type="journal article" date="2013" name="J. Biotechnol.">
        <title>Establishment and interpretation of the genome sequence of the phytopathogenic fungus Rhizoctonia solani AG1-IB isolate 7/3/14.</title>
        <authorList>
            <person name="Wibberg D.W."/>
            <person name="Jelonek L.J."/>
            <person name="Rupp O.R."/>
            <person name="Hennig M.H."/>
            <person name="Eikmeyer F.E."/>
            <person name="Goesmann A.G."/>
            <person name="Hartmann A.H."/>
            <person name="Borriss R.B."/>
            <person name="Grosch R.G."/>
            <person name="Puehler A.P."/>
            <person name="Schlueter A.S."/>
        </authorList>
    </citation>
    <scope>NUCLEOTIDE SEQUENCE [LARGE SCALE GENOMIC DNA]</scope>
    <source>
        <strain evidence="2">AG1-IB / isolate 7/3/14</strain>
    </source>
</reference>
<dbReference type="HOGENOM" id="CLU_106792_0_0_1"/>
<evidence type="ECO:0000313" key="1">
    <source>
        <dbReference type="EMBL" id="CCO34871.1"/>
    </source>
</evidence>
<dbReference type="InterPro" id="IPR018811">
    <property type="entry name" value="MRX11"/>
</dbReference>
<dbReference type="EMBL" id="CAOJ01013780">
    <property type="protein sequence ID" value="CCO34871.1"/>
    <property type="molecule type" value="Genomic_DNA"/>
</dbReference>
<gene>
    <name evidence="1" type="ORF">BN14_08980</name>
</gene>
<organism evidence="1 2">
    <name type="scientific">Thanatephorus cucumeris (strain AG1-IB / isolate 7/3/14)</name>
    <name type="common">Lettuce bottom rot fungus</name>
    <name type="synonym">Rhizoctonia solani</name>
    <dbReference type="NCBI Taxonomy" id="1108050"/>
    <lineage>
        <taxon>Eukaryota</taxon>
        <taxon>Fungi</taxon>
        <taxon>Dikarya</taxon>
        <taxon>Basidiomycota</taxon>
        <taxon>Agaricomycotina</taxon>
        <taxon>Agaricomycetes</taxon>
        <taxon>Cantharellales</taxon>
        <taxon>Ceratobasidiaceae</taxon>
        <taxon>Rhizoctonia</taxon>
        <taxon>Rhizoctonia solani AG-1</taxon>
    </lineage>
</organism>
<sequence>MNMRRYSTDRPPVSERNRPYVQALQRLSARTGTPLPSLLVSFGILHELTVVVPLVGAFFGAKALGAGDKAVELVPPEWVQEGEEWAGRVGRRYGLFGFEKRDKDKEPVVEHKVAIAGDVANAILAYTIVKASLLLTISAPI</sequence>
<accession>M5C638</accession>
<evidence type="ECO:0000313" key="2">
    <source>
        <dbReference type="Proteomes" id="UP000012065"/>
    </source>
</evidence>
<dbReference type="Pfam" id="PF10306">
    <property type="entry name" value="FLILHELTA"/>
    <property type="match status" value="1"/>
</dbReference>